<keyword evidence="2" id="KW-1185">Reference proteome</keyword>
<organism evidence="1 2">
    <name type="scientific">Chryseobacterium endophyticum</name>
    <dbReference type="NCBI Taxonomy" id="1854762"/>
    <lineage>
        <taxon>Bacteria</taxon>
        <taxon>Pseudomonadati</taxon>
        <taxon>Bacteroidota</taxon>
        <taxon>Flavobacteriia</taxon>
        <taxon>Flavobacteriales</taxon>
        <taxon>Weeksellaceae</taxon>
        <taxon>Chryseobacterium group</taxon>
        <taxon>Chryseobacterium</taxon>
    </lineage>
</organism>
<dbReference type="EMBL" id="CP154834">
    <property type="protein sequence ID" value="XAO74043.1"/>
    <property type="molecule type" value="Genomic_DNA"/>
</dbReference>
<gene>
    <name evidence="1" type="ORF">AAFP95_20615</name>
</gene>
<sequence>MLGSGWTASVSGAYLKASIGIFKAGQDFLRNVFAQNEAGTCGMAVPSSTALPATWYPNAEGGGSFSLAAGEKLRYGASTAYNTTGTCNDTGISFTISAATMYYEN</sequence>
<evidence type="ECO:0000313" key="2">
    <source>
        <dbReference type="Proteomes" id="UP001463665"/>
    </source>
</evidence>
<reference evidence="1 2" key="1">
    <citation type="submission" date="2024-04" db="EMBL/GenBank/DDBJ databases">
        <title>Genome sequencing and assembly of rice foliar adapted Chryseobacterium endophyticum OsEnb-ALM-A6.</title>
        <authorList>
            <person name="Kumar S."/>
            <person name="Javed M."/>
            <person name="Chouhan V."/>
            <person name="Charishma K."/>
            <person name="Patel A."/>
            <person name="Kumar M."/>
            <person name="Sahu K.P."/>
            <person name="Kumar A."/>
        </authorList>
    </citation>
    <scope>NUCLEOTIDE SEQUENCE [LARGE SCALE GENOMIC DNA]</scope>
    <source>
        <strain evidence="1 2">OsEnb-ALM-A6</strain>
    </source>
</reference>
<proteinExistence type="predicted"/>
<protein>
    <submittedName>
        <fullName evidence="1">Uncharacterized protein</fullName>
    </submittedName>
</protein>
<evidence type="ECO:0000313" key="1">
    <source>
        <dbReference type="EMBL" id="XAO74043.1"/>
    </source>
</evidence>
<accession>A0AAU6WP46</accession>
<dbReference type="RefSeq" id="WP_345766334.1">
    <property type="nucleotide sequence ID" value="NZ_CP154834.1"/>
</dbReference>
<dbReference type="AlphaFoldDB" id="A0AAU6WP46"/>
<name>A0AAU6WP46_9FLAO</name>
<dbReference type="Proteomes" id="UP001463665">
    <property type="component" value="Chromosome"/>
</dbReference>